<keyword evidence="5" id="KW-1185">Reference proteome</keyword>
<comment type="cofactor">
    <cofactor evidence="1">
        <name>Mg(2+)</name>
        <dbReference type="ChEBI" id="CHEBI:18420"/>
    </cofactor>
</comment>
<proteinExistence type="inferred from homology"/>
<dbReference type="InterPro" id="IPR027417">
    <property type="entry name" value="P-loop_NTPase"/>
</dbReference>
<dbReference type="EC" id="5.6.2.3" evidence="1"/>
<keyword evidence="1" id="KW-0547">Nucleotide-binding</keyword>
<comment type="catalytic activity">
    <reaction evidence="1">
        <text>ATP + H2O = ADP + phosphate + H(+)</text>
        <dbReference type="Rhea" id="RHEA:13065"/>
        <dbReference type="ChEBI" id="CHEBI:15377"/>
        <dbReference type="ChEBI" id="CHEBI:15378"/>
        <dbReference type="ChEBI" id="CHEBI:30616"/>
        <dbReference type="ChEBI" id="CHEBI:43474"/>
        <dbReference type="ChEBI" id="CHEBI:456216"/>
        <dbReference type="EC" id="5.6.2.3"/>
    </reaction>
</comment>
<keyword evidence="1" id="KW-0227">DNA damage</keyword>
<sequence length="525" mass="60253">MELIGDVRDILDGCNKLVETFRMARDMYNENTEQLIKINLIAKRAKDGHTYSLPTASEVAGLIVSDVDSYAEQRDIVIEMRKGGGTRYMMQNYMDAMPLCKWYGCPDLFITITCNPNWHEIPRYMREYNLAPNDRPDALSRVFKMKLDQLVRDVKDLRLFSRVHAGARSHDELKTIDDVVYPTYKEAYYDMGLLEDDKEYIEAIKESSHYAPPDHLRELFVTLSADLVVTDEENKNVALFYIEELMRSCGSSLRNFEDMPYLDEMFVSNFGNRLLYDELDYDLSKLQIDGTGKTFLWKTLTAGIRWKCDVVLNVASSGITSLLMTDGRTAHLRFKFPINIDELSTCPINPQSDLVALVRKCKLIIWDEALKTHKHCFEALDISLRDALRKSKHDTIDTLFGNMTEVFGGDFRQVLPVISKGSRQYIVGASLKQSYLWDHCKVLRLTINMRLTIGCRPEDVNEIKDFAEWILKLGDGNLGDVNNGEAKIDIPDEMLIKDSSDPVGSIIDFTYPNMLDNLDDNNYFT</sequence>
<evidence type="ECO:0000313" key="4">
    <source>
        <dbReference type="EMBL" id="GJT70427.1"/>
    </source>
</evidence>
<organism evidence="4 5">
    <name type="scientific">Tanacetum coccineum</name>
    <dbReference type="NCBI Taxonomy" id="301880"/>
    <lineage>
        <taxon>Eukaryota</taxon>
        <taxon>Viridiplantae</taxon>
        <taxon>Streptophyta</taxon>
        <taxon>Embryophyta</taxon>
        <taxon>Tracheophyta</taxon>
        <taxon>Spermatophyta</taxon>
        <taxon>Magnoliopsida</taxon>
        <taxon>eudicotyledons</taxon>
        <taxon>Gunneridae</taxon>
        <taxon>Pentapetalae</taxon>
        <taxon>asterids</taxon>
        <taxon>campanulids</taxon>
        <taxon>Asterales</taxon>
        <taxon>Asteraceae</taxon>
        <taxon>Asteroideae</taxon>
        <taxon>Anthemideae</taxon>
        <taxon>Anthemidinae</taxon>
        <taxon>Tanacetum</taxon>
    </lineage>
</organism>
<keyword evidence="1" id="KW-0233">DNA recombination</keyword>
<evidence type="ECO:0000259" key="2">
    <source>
        <dbReference type="Pfam" id="PF05970"/>
    </source>
</evidence>
<dbReference type="Gene3D" id="3.40.50.300">
    <property type="entry name" value="P-loop containing nucleotide triphosphate hydrolases"/>
    <property type="match status" value="1"/>
</dbReference>
<feature type="domain" description="Helitron helicase-like" evidence="3">
    <location>
        <begin position="76"/>
        <end position="165"/>
    </location>
</feature>
<feature type="domain" description="DNA helicase Pif1-like DEAD-box helicase" evidence="2">
    <location>
        <begin position="290"/>
        <end position="482"/>
    </location>
</feature>
<evidence type="ECO:0000256" key="1">
    <source>
        <dbReference type="RuleBase" id="RU363044"/>
    </source>
</evidence>
<name>A0ABQ5G475_9ASTR</name>
<evidence type="ECO:0000313" key="5">
    <source>
        <dbReference type="Proteomes" id="UP001151760"/>
    </source>
</evidence>
<keyword evidence="1" id="KW-0067">ATP-binding</keyword>
<comment type="similarity">
    <text evidence="1">Belongs to the helicase family.</text>
</comment>
<dbReference type="InterPro" id="IPR025476">
    <property type="entry name" value="Helitron_helicase-like"/>
</dbReference>
<dbReference type="EMBL" id="BQNB010018076">
    <property type="protein sequence ID" value="GJT70427.1"/>
    <property type="molecule type" value="Genomic_DNA"/>
</dbReference>
<dbReference type="SUPFAM" id="SSF52540">
    <property type="entry name" value="P-loop containing nucleoside triphosphate hydrolases"/>
    <property type="match status" value="1"/>
</dbReference>
<dbReference type="Pfam" id="PF14214">
    <property type="entry name" value="Helitron_like_N"/>
    <property type="match status" value="1"/>
</dbReference>
<protein>
    <recommendedName>
        <fullName evidence="1">ATP-dependent DNA helicase</fullName>
        <ecNumber evidence="1">5.6.2.3</ecNumber>
    </recommendedName>
</protein>
<reference evidence="4" key="2">
    <citation type="submission" date="2022-01" db="EMBL/GenBank/DDBJ databases">
        <authorList>
            <person name="Yamashiro T."/>
            <person name="Shiraishi A."/>
            <person name="Satake H."/>
            <person name="Nakayama K."/>
        </authorList>
    </citation>
    <scope>NUCLEOTIDE SEQUENCE</scope>
</reference>
<evidence type="ECO:0000259" key="3">
    <source>
        <dbReference type="Pfam" id="PF14214"/>
    </source>
</evidence>
<keyword evidence="1" id="KW-0347">Helicase</keyword>
<dbReference type="PANTHER" id="PTHR10492:SF57">
    <property type="entry name" value="ATP-DEPENDENT DNA HELICASE"/>
    <property type="match status" value="1"/>
</dbReference>
<keyword evidence="1" id="KW-0234">DNA repair</keyword>
<keyword evidence="1" id="KW-0378">Hydrolase</keyword>
<gene>
    <name evidence="4" type="ORF">Tco_1029713</name>
</gene>
<dbReference type="Proteomes" id="UP001151760">
    <property type="component" value="Unassembled WGS sequence"/>
</dbReference>
<reference evidence="4" key="1">
    <citation type="journal article" date="2022" name="Int. J. Mol. Sci.">
        <title>Draft Genome of Tanacetum Coccineum: Genomic Comparison of Closely Related Tanacetum-Family Plants.</title>
        <authorList>
            <person name="Yamashiro T."/>
            <person name="Shiraishi A."/>
            <person name="Nakayama K."/>
            <person name="Satake H."/>
        </authorList>
    </citation>
    <scope>NUCLEOTIDE SEQUENCE</scope>
</reference>
<dbReference type="Pfam" id="PF05970">
    <property type="entry name" value="PIF1"/>
    <property type="match status" value="1"/>
</dbReference>
<dbReference type="InterPro" id="IPR010285">
    <property type="entry name" value="DNA_helicase_pif1-like_DEAD"/>
</dbReference>
<comment type="caution">
    <text evidence="4">The sequence shown here is derived from an EMBL/GenBank/DDBJ whole genome shotgun (WGS) entry which is preliminary data.</text>
</comment>
<dbReference type="PANTHER" id="PTHR10492">
    <property type="match status" value="1"/>
</dbReference>
<accession>A0ABQ5G475</accession>